<dbReference type="PROSITE" id="PS52016">
    <property type="entry name" value="TONB_DEPENDENT_REC_3"/>
    <property type="match status" value="1"/>
</dbReference>
<evidence type="ECO:0000313" key="16">
    <source>
        <dbReference type="Proteomes" id="UP000233398"/>
    </source>
</evidence>
<evidence type="ECO:0000256" key="9">
    <source>
        <dbReference type="ARBA" id="ARBA00023237"/>
    </source>
</evidence>
<dbReference type="EMBL" id="PISP01000001">
    <property type="protein sequence ID" value="PKD44384.1"/>
    <property type="molecule type" value="Genomic_DNA"/>
</dbReference>
<comment type="caution">
    <text evidence="15">The sequence shown here is derived from an EMBL/GenBank/DDBJ whole genome shotgun (WGS) entry which is preliminary data.</text>
</comment>
<evidence type="ECO:0000256" key="4">
    <source>
        <dbReference type="ARBA" id="ARBA00022692"/>
    </source>
</evidence>
<keyword evidence="7 10" id="KW-0472">Membrane</keyword>
<dbReference type="GO" id="GO:0009279">
    <property type="term" value="C:cell outer membrane"/>
    <property type="evidence" value="ECO:0007669"/>
    <property type="project" value="UniProtKB-SubCell"/>
</dbReference>
<evidence type="ECO:0000256" key="12">
    <source>
        <dbReference type="SAM" id="SignalP"/>
    </source>
</evidence>
<dbReference type="Gene3D" id="2.170.130.10">
    <property type="entry name" value="TonB-dependent receptor, plug domain"/>
    <property type="match status" value="1"/>
</dbReference>
<evidence type="ECO:0000256" key="6">
    <source>
        <dbReference type="ARBA" id="ARBA00023077"/>
    </source>
</evidence>
<evidence type="ECO:0000313" key="15">
    <source>
        <dbReference type="EMBL" id="PKD44384.1"/>
    </source>
</evidence>
<dbReference type="InterPro" id="IPR037066">
    <property type="entry name" value="Plug_dom_sf"/>
</dbReference>
<evidence type="ECO:0000256" key="2">
    <source>
        <dbReference type="ARBA" id="ARBA00022448"/>
    </source>
</evidence>
<evidence type="ECO:0000256" key="7">
    <source>
        <dbReference type="ARBA" id="ARBA00023136"/>
    </source>
</evidence>
<keyword evidence="2 10" id="KW-0813">Transport</keyword>
<feature type="signal peptide" evidence="12">
    <location>
        <begin position="1"/>
        <end position="27"/>
    </location>
</feature>
<dbReference type="InterPro" id="IPR039426">
    <property type="entry name" value="TonB-dep_rcpt-like"/>
</dbReference>
<dbReference type="GO" id="GO:0044718">
    <property type="term" value="P:siderophore transmembrane transport"/>
    <property type="evidence" value="ECO:0007669"/>
    <property type="project" value="TreeGrafter"/>
</dbReference>
<evidence type="ECO:0000256" key="5">
    <source>
        <dbReference type="ARBA" id="ARBA00022729"/>
    </source>
</evidence>
<dbReference type="PANTHER" id="PTHR30069">
    <property type="entry name" value="TONB-DEPENDENT OUTER MEMBRANE RECEPTOR"/>
    <property type="match status" value="1"/>
</dbReference>
<evidence type="ECO:0000256" key="1">
    <source>
        <dbReference type="ARBA" id="ARBA00004571"/>
    </source>
</evidence>
<keyword evidence="6 11" id="KW-0798">TonB box</keyword>
<keyword evidence="16" id="KW-1185">Reference proteome</keyword>
<name>A0A2N0VJQ7_9BACT</name>
<keyword evidence="9 10" id="KW-0998">Cell outer membrane</keyword>
<dbReference type="OrthoDB" id="9762903at2"/>
<accession>A0A2N0VJQ7</accession>
<dbReference type="SUPFAM" id="SSF56935">
    <property type="entry name" value="Porins"/>
    <property type="match status" value="1"/>
</dbReference>
<dbReference type="RefSeq" id="WP_101071676.1">
    <property type="nucleotide sequence ID" value="NZ_PISP01000001.1"/>
</dbReference>
<dbReference type="InterPro" id="IPR000531">
    <property type="entry name" value="Beta-barrel_TonB"/>
</dbReference>
<evidence type="ECO:0000256" key="8">
    <source>
        <dbReference type="ARBA" id="ARBA00023170"/>
    </source>
</evidence>
<evidence type="ECO:0000256" key="3">
    <source>
        <dbReference type="ARBA" id="ARBA00022452"/>
    </source>
</evidence>
<evidence type="ECO:0000259" key="14">
    <source>
        <dbReference type="Pfam" id="PF07715"/>
    </source>
</evidence>
<evidence type="ECO:0000259" key="13">
    <source>
        <dbReference type="Pfam" id="PF00593"/>
    </source>
</evidence>
<keyword evidence="3 10" id="KW-1134">Transmembrane beta strand</keyword>
<keyword evidence="8" id="KW-0675">Receptor</keyword>
<dbReference type="Pfam" id="PF07715">
    <property type="entry name" value="Plug"/>
    <property type="match status" value="1"/>
</dbReference>
<feature type="chain" id="PRO_5014690127" description="TonB-dependent receptor" evidence="12">
    <location>
        <begin position="28"/>
        <end position="636"/>
    </location>
</feature>
<protein>
    <recommendedName>
        <fullName evidence="17">TonB-dependent receptor</fullName>
    </recommendedName>
</protein>
<evidence type="ECO:0000256" key="11">
    <source>
        <dbReference type="RuleBase" id="RU003357"/>
    </source>
</evidence>
<proteinExistence type="inferred from homology"/>
<reference evidence="15 16" key="1">
    <citation type="submission" date="2017-11" db="EMBL/GenBank/DDBJ databases">
        <title>Rhodohalobacter 15182 sp. nov., isolated from a salt lake.</title>
        <authorList>
            <person name="Han S."/>
        </authorList>
    </citation>
    <scope>NUCLEOTIDE SEQUENCE [LARGE SCALE GENOMIC DNA]</scope>
    <source>
        <strain evidence="15 16">15182</strain>
    </source>
</reference>
<dbReference type="Gene3D" id="2.40.170.20">
    <property type="entry name" value="TonB-dependent receptor, beta-barrel domain"/>
    <property type="match status" value="1"/>
</dbReference>
<sequence length="636" mass="71309">MKSLSVQTLFVSLFLYLCLPSTLLSQAVSDTLALDEITVQSTRFDTEKKHQPISVTRFSANQLDVYGSGDISAIIERRSSAMIRNYGPGGLSNLSMRGYSPGRTQVVWNNFNLNDPVNGVFDLSLMPASFIQSMELSAGNSSTAYGSSAAGGTLYLDSGAGRSQYSGWQTFGSYGQNIQGIKASQRFGNWQAGLALQREASNNDYDYQFEGETQSRVHNRVEGLHGMLNAGYQTEDINIQTTLWLYGVENESPGSLYFPSETAVQDDRALRSATGIEYKTNQSVIYSNIIYSDADTDYTDQAFGTESETNIKSFSNEVGWKQQWLQQLKTDQSVTFSVNRVESTNFEQNESQFNFAYRLNAELNPIESLRLFGGLRYDYYEVAGDAISGSLGANYRLLEDLLIVKGQWSRNFVAPTLNDLFWPNGGNPDLEPETNHKFEGGLLSISEYGDGFGRLETEVVGFFSRQMDGIQWLFGSEGLSVRNVNEIETSGVELSVRKEIQLSSKLRLHAELGSDYTKAIVSEDEMNPDTEGDQLVYVPEWSHRAHLKADLDKFSMGADFRYIGERYTTQDNSLSDPLDSYRYLDLFAQVRIPFNSVQMNLSGRVQNLTDQEFQYIDGYPMPGRTFLMTARFNFTP</sequence>
<keyword evidence="4 10" id="KW-0812">Transmembrane</keyword>
<comment type="subcellular location">
    <subcellularLocation>
        <location evidence="1 10">Cell outer membrane</location>
        <topology evidence="1 10">Multi-pass membrane protein</topology>
    </subcellularLocation>
</comment>
<keyword evidence="5 12" id="KW-0732">Signal</keyword>
<dbReference type="Proteomes" id="UP000233398">
    <property type="component" value="Unassembled WGS sequence"/>
</dbReference>
<dbReference type="InterPro" id="IPR012910">
    <property type="entry name" value="Plug_dom"/>
</dbReference>
<dbReference type="InterPro" id="IPR036942">
    <property type="entry name" value="Beta-barrel_TonB_sf"/>
</dbReference>
<dbReference type="PANTHER" id="PTHR30069:SF29">
    <property type="entry name" value="HEMOGLOBIN AND HEMOGLOBIN-HAPTOGLOBIN-BINDING PROTEIN 1-RELATED"/>
    <property type="match status" value="1"/>
</dbReference>
<feature type="domain" description="TonB-dependent receptor plug" evidence="14">
    <location>
        <begin position="48"/>
        <end position="153"/>
    </location>
</feature>
<dbReference type="Pfam" id="PF00593">
    <property type="entry name" value="TonB_dep_Rec_b-barrel"/>
    <property type="match status" value="1"/>
</dbReference>
<comment type="similarity">
    <text evidence="10 11">Belongs to the TonB-dependent receptor family.</text>
</comment>
<dbReference type="GO" id="GO:0015344">
    <property type="term" value="F:siderophore uptake transmembrane transporter activity"/>
    <property type="evidence" value="ECO:0007669"/>
    <property type="project" value="TreeGrafter"/>
</dbReference>
<gene>
    <name evidence="15" type="ORF">CWD77_02635</name>
</gene>
<evidence type="ECO:0000256" key="10">
    <source>
        <dbReference type="PROSITE-ProRule" id="PRU01360"/>
    </source>
</evidence>
<dbReference type="AlphaFoldDB" id="A0A2N0VJQ7"/>
<feature type="domain" description="TonB-dependent receptor-like beta-barrel" evidence="13">
    <location>
        <begin position="155"/>
        <end position="608"/>
    </location>
</feature>
<evidence type="ECO:0008006" key="17">
    <source>
        <dbReference type="Google" id="ProtNLM"/>
    </source>
</evidence>
<organism evidence="15 16">
    <name type="scientific">Rhodohalobacter barkolensis</name>
    <dbReference type="NCBI Taxonomy" id="2053187"/>
    <lineage>
        <taxon>Bacteria</taxon>
        <taxon>Pseudomonadati</taxon>
        <taxon>Balneolota</taxon>
        <taxon>Balneolia</taxon>
        <taxon>Balneolales</taxon>
        <taxon>Balneolaceae</taxon>
        <taxon>Rhodohalobacter</taxon>
    </lineage>
</organism>